<feature type="domain" description="DUF7730" evidence="1">
    <location>
        <begin position="139"/>
        <end position="192"/>
    </location>
</feature>
<evidence type="ECO:0000313" key="2">
    <source>
        <dbReference type="EMBL" id="RWA09399.1"/>
    </source>
</evidence>
<name>A0A439D4R8_9PEZI</name>
<dbReference type="Pfam" id="PF24864">
    <property type="entry name" value="DUF7730"/>
    <property type="match status" value="1"/>
</dbReference>
<dbReference type="AlphaFoldDB" id="A0A439D4R8"/>
<dbReference type="EMBL" id="RYZI01000156">
    <property type="protein sequence ID" value="RWA09399.1"/>
    <property type="molecule type" value="Genomic_DNA"/>
</dbReference>
<reference evidence="2 3" key="1">
    <citation type="submission" date="2018-12" db="EMBL/GenBank/DDBJ databases">
        <title>Draft genome sequence of Xylaria grammica IHI A82.</title>
        <authorList>
            <person name="Buettner E."/>
            <person name="Kellner H."/>
        </authorList>
    </citation>
    <scope>NUCLEOTIDE SEQUENCE [LARGE SCALE GENOMIC DNA]</scope>
    <source>
        <strain evidence="2 3">IHI A82</strain>
    </source>
</reference>
<evidence type="ECO:0000313" key="3">
    <source>
        <dbReference type="Proteomes" id="UP000286045"/>
    </source>
</evidence>
<dbReference type="PANTHER" id="PTHR38790">
    <property type="entry name" value="2EXR DOMAIN-CONTAINING PROTEIN-RELATED"/>
    <property type="match status" value="1"/>
</dbReference>
<comment type="caution">
    <text evidence="2">The sequence shown here is derived from an EMBL/GenBank/DDBJ whole genome shotgun (WGS) entry which is preliminary data.</text>
</comment>
<gene>
    <name evidence="2" type="ORF">EKO27_g5700</name>
</gene>
<sequence length="324" mass="37063">MCPLQVGGNGQLLNASIAANLRDTPNYNPREVLSFRTMAEPFSRKAIAKAFFDLDISDAQPSPRVGSQRPKKNSKTKAAIKTKKKSPLLDLPVELRLQIYDLLLVSRFNRPDNPSWSVGNTYQKLILLGFIQARQYRTMEPAILQTCKQIYFEAVPILYSRNVFSFNHPDLLLRLLVQIGHTNMKLIQSLDIYVPPDADKGSWLNLFHVLPKATTGLKSVVVSWWGSGVVRMERSLGKDIAFAQALARLSEVGVEKLRIAGYYAKPWPAYFRDKFGAHVVEDEDGRRRLPRDDDDDWLRKLNEENLEDFRKYQKGTDLLNPWED</sequence>
<dbReference type="Proteomes" id="UP000286045">
    <property type="component" value="Unassembled WGS sequence"/>
</dbReference>
<protein>
    <recommendedName>
        <fullName evidence="1">DUF7730 domain-containing protein</fullName>
    </recommendedName>
</protein>
<accession>A0A439D4R8</accession>
<dbReference type="InterPro" id="IPR056632">
    <property type="entry name" value="DUF7730"/>
</dbReference>
<proteinExistence type="predicted"/>
<evidence type="ECO:0000259" key="1">
    <source>
        <dbReference type="Pfam" id="PF24864"/>
    </source>
</evidence>
<organism evidence="2 3">
    <name type="scientific">Xylaria grammica</name>
    <dbReference type="NCBI Taxonomy" id="363999"/>
    <lineage>
        <taxon>Eukaryota</taxon>
        <taxon>Fungi</taxon>
        <taxon>Dikarya</taxon>
        <taxon>Ascomycota</taxon>
        <taxon>Pezizomycotina</taxon>
        <taxon>Sordariomycetes</taxon>
        <taxon>Xylariomycetidae</taxon>
        <taxon>Xylariales</taxon>
        <taxon>Xylariaceae</taxon>
        <taxon>Xylaria</taxon>
    </lineage>
</organism>
<keyword evidence="3" id="KW-1185">Reference proteome</keyword>